<organism evidence="1 2">
    <name type="scientific">Pristionchus mayeri</name>
    <dbReference type="NCBI Taxonomy" id="1317129"/>
    <lineage>
        <taxon>Eukaryota</taxon>
        <taxon>Metazoa</taxon>
        <taxon>Ecdysozoa</taxon>
        <taxon>Nematoda</taxon>
        <taxon>Chromadorea</taxon>
        <taxon>Rhabditida</taxon>
        <taxon>Rhabditina</taxon>
        <taxon>Diplogasteromorpha</taxon>
        <taxon>Diplogasteroidea</taxon>
        <taxon>Neodiplogasteridae</taxon>
        <taxon>Pristionchus</taxon>
    </lineage>
</organism>
<reference evidence="2" key="1">
    <citation type="submission" date="2022-10" db="EMBL/GenBank/DDBJ databases">
        <title>Genome assembly of Pristionchus species.</title>
        <authorList>
            <person name="Yoshida K."/>
            <person name="Sommer R.J."/>
        </authorList>
    </citation>
    <scope>NUCLEOTIDE SEQUENCE [LARGE SCALE GENOMIC DNA]</scope>
    <source>
        <strain evidence="2">RS5460</strain>
    </source>
</reference>
<keyword evidence="2" id="KW-1185">Reference proteome</keyword>
<comment type="caution">
    <text evidence="1">The sequence shown here is derived from an EMBL/GenBank/DDBJ whole genome shotgun (WGS) entry which is preliminary data.</text>
</comment>
<protein>
    <submittedName>
        <fullName evidence="1">Uncharacterized protein</fullName>
    </submittedName>
</protein>
<gene>
    <name evidence="1" type="ORF">PMAYCL1PPCAC_22484</name>
</gene>
<name>A0AAN5I5K8_9BILA</name>
<sequence length="93" mass="10385">QISSIAATCKDKELQKRCAEAMKDSGAKGEDDEGKRAYMDSDGYAWASFTNRFEFDPVGHRRSKFGKNNYDLNCTLGFKRHFGDVMDGLSCTG</sequence>
<dbReference type="EMBL" id="BTRK01000005">
    <property type="protein sequence ID" value="GMR52289.1"/>
    <property type="molecule type" value="Genomic_DNA"/>
</dbReference>
<dbReference type="AlphaFoldDB" id="A0AAN5I5K8"/>
<evidence type="ECO:0000313" key="2">
    <source>
        <dbReference type="Proteomes" id="UP001328107"/>
    </source>
</evidence>
<dbReference type="Proteomes" id="UP001328107">
    <property type="component" value="Unassembled WGS sequence"/>
</dbReference>
<feature type="non-terminal residue" evidence="1">
    <location>
        <position position="1"/>
    </location>
</feature>
<accession>A0AAN5I5K8</accession>
<proteinExistence type="predicted"/>
<evidence type="ECO:0000313" key="1">
    <source>
        <dbReference type="EMBL" id="GMR52289.1"/>
    </source>
</evidence>
<feature type="non-terminal residue" evidence="1">
    <location>
        <position position="93"/>
    </location>
</feature>